<feature type="region of interest" description="Disordered" evidence="1">
    <location>
        <begin position="168"/>
        <end position="205"/>
    </location>
</feature>
<organism evidence="2 3">
    <name type="scientific">Dibothriocephalus latus</name>
    <name type="common">Fish tapeworm</name>
    <name type="synonym">Diphyllobothrium latum</name>
    <dbReference type="NCBI Taxonomy" id="60516"/>
    <lineage>
        <taxon>Eukaryota</taxon>
        <taxon>Metazoa</taxon>
        <taxon>Spiralia</taxon>
        <taxon>Lophotrochozoa</taxon>
        <taxon>Platyhelminthes</taxon>
        <taxon>Cestoda</taxon>
        <taxon>Eucestoda</taxon>
        <taxon>Diphyllobothriidea</taxon>
        <taxon>Diphyllobothriidae</taxon>
        <taxon>Dibothriocephalus</taxon>
    </lineage>
</organism>
<dbReference type="Proteomes" id="UP000281553">
    <property type="component" value="Unassembled WGS sequence"/>
</dbReference>
<keyword evidence="3" id="KW-1185">Reference proteome</keyword>
<accession>A0A3P7R4W2</accession>
<evidence type="ECO:0000256" key="1">
    <source>
        <dbReference type="SAM" id="MobiDB-lite"/>
    </source>
</evidence>
<gene>
    <name evidence="2" type="ORF">DILT_LOCUS17560</name>
</gene>
<sequence length="214" mass="22858">MSETPARREPVAILESPKEVADSDLSSDSESDADEPTSPPPRKTPSPTPVTADATPLSNIPPEADPVLLSLTPTKGSAEGDFEIFIFASGLTDSVMKSALLLIDGYTIAANRWKVEGGHWVEAPAGTTHRLTVRLPPMPVGKVYIELETMFKGRIRCPQPFTFETAARPPSPPVALLPSKKPSAVVSPSAKPSPPTEKDSPGRCYSRSVVFTLN</sequence>
<feature type="compositionally biased region" description="Pro residues" evidence="1">
    <location>
        <begin position="37"/>
        <end position="48"/>
    </location>
</feature>
<name>A0A3P7R4W2_DIBLA</name>
<dbReference type="OrthoDB" id="6239475at2759"/>
<protein>
    <submittedName>
        <fullName evidence="2">Uncharacterized protein</fullName>
    </submittedName>
</protein>
<proteinExistence type="predicted"/>
<feature type="region of interest" description="Disordered" evidence="1">
    <location>
        <begin position="1"/>
        <end position="65"/>
    </location>
</feature>
<feature type="compositionally biased region" description="Acidic residues" evidence="1">
    <location>
        <begin position="25"/>
        <end position="35"/>
    </location>
</feature>
<evidence type="ECO:0000313" key="2">
    <source>
        <dbReference type="EMBL" id="VDN38236.1"/>
    </source>
</evidence>
<reference evidence="2 3" key="1">
    <citation type="submission" date="2018-11" db="EMBL/GenBank/DDBJ databases">
        <authorList>
            <consortium name="Pathogen Informatics"/>
        </authorList>
    </citation>
    <scope>NUCLEOTIDE SEQUENCE [LARGE SCALE GENOMIC DNA]</scope>
</reference>
<feature type="compositionally biased region" description="Basic and acidic residues" evidence="1">
    <location>
        <begin position="1"/>
        <end position="21"/>
    </location>
</feature>
<dbReference type="AlphaFoldDB" id="A0A3P7R4W2"/>
<feature type="compositionally biased region" description="Low complexity" evidence="1">
    <location>
        <begin position="178"/>
        <end position="190"/>
    </location>
</feature>
<evidence type="ECO:0000313" key="3">
    <source>
        <dbReference type="Proteomes" id="UP000281553"/>
    </source>
</evidence>
<dbReference type="EMBL" id="UYRU01092691">
    <property type="protein sequence ID" value="VDN38236.1"/>
    <property type="molecule type" value="Genomic_DNA"/>
</dbReference>